<organism evidence="5">
    <name type="scientific">hydrothermal vent metagenome</name>
    <dbReference type="NCBI Taxonomy" id="652676"/>
    <lineage>
        <taxon>unclassified sequences</taxon>
        <taxon>metagenomes</taxon>
        <taxon>ecological metagenomes</taxon>
    </lineage>
</organism>
<comment type="subcellular location">
    <subcellularLocation>
        <location evidence="1">Cytoplasm</location>
    </subcellularLocation>
</comment>
<dbReference type="EMBL" id="UOFB01000166">
    <property type="protein sequence ID" value="VAW46964.1"/>
    <property type="molecule type" value="Genomic_DNA"/>
</dbReference>
<dbReference type="Pfam" id="PF05400">
    <property type="entry name" value="FliT"/>
    <property type="match status" value="1"/>
</dbReference>
<evidence type="ECO:0008006" key="6">
    <source>
        <dbReference type="Google" id="ProtNLM"/>
    </source>
</evidence>
<evidence type="ECO:0000256" key="2">
    <source>
        <dbReference type="ARBA" id="ARBA00022490"/>
    </source>
</evidence>
<dbReference type="AlphaFoldDB" id="A0A3B0WTE1"/>
<evidence type="ECO:0000313" key="5">
    <source>
        <dbReference type="EMBL" id="VAW46964.1"/>
    </source>
</evidence>
<name>A0A3B0WTE1_9ZZZZ</name>
<evidence type="ECO:0000256" key="1">
    <source>
        <dbReference type="ARBA" id="ARBA00004496"/>
    </source>
</evidence>
<proteinExistence type="predicted"/>
<protein>
    <recommendedName>
        <fullName evidence="6">Flagellar protein FliT</fullName>
    </recommendedName>
</protein>
<keyword evidence="3" id="KW-1005">Bacterial flagellum biogenesis</keyword>
<evidence type="ECO:0000256" key="3">
    <source>
        <dbReference type="ARBA" id="ARBA00022795"/>
    </source>
</evidence>
<evidence type="ECO:0000256" key="4">
    <source>
        <dbReference type="ARBA" id="ARBA00023186"/>
    </source>
</evidence>
<dbReference type="Gene3D" id="1.20.58.380">
    <property type="entry name" value="Flagellar protein flit"/>
    <property type="match status" value="1"/>
</dbReference>
<gene>
    <name evidence="5" type="ORF">MNBD_GAMMA04-1590</name>
</gene>
<sequence length="96" mass="10858">MNALEMTKLQLLSHSKNMLDAAQQSDWSRLSALENGWLEQLQTSVSQYGNELTQVGLEILKDNQKIQTCVESKQKTLSKELGQNTKNISSIKSYLE</sequence>
<keyword evidence="2" id="KW-0963">Cytoplasm</keyword>
<keyword evidence="4" id="KW-0143">Chaperone</keyword>
<accession>A0A3B0WTE1</accession>
<dbReference type="InterPro" id="IPR008622">
    <property type="entry name" value="FliT"/>
</dbReference>
<reference evidence="5" key="1">
    <citation type="submission" date="2018-06" db="EMBL/GenBank/DDBJ databases">
        <authorList>
            <person name="Zhirakovskaya E."/>
        </authorList>
    </citation>
    <scope>NUCLEOTIDE SEQUENCE</scope>
</reference>